<dbReference type="Proteomes" id="UP000004457">
    <property type="component" value="Unassembled WGS sequence"/>
</dbReference>
<accession>C0EPK3</accession>
<proteinExistence type="predicted"/>
<organism evidence="2 3">
    <name type="scientific">Neisseria flavescens NRL30031/H210</name>
    <dbReference type="NCBI Taxonomy" id="546264"/>
    <lineage>
        <taxon>Bacteria</taxon>
        <taxon>Pseudomonadati</taxon>
        <taxon>Pseudomonadota</taxon>
        <taxon>Betaproteobacteria</taxon>
        <taxon>Neisseriales</taxon>
        <taxon>Neisseriaceae</taxon>
        <taxon>Neisseria</taxon>
    </lineage>
</organism>
<reference evidence="2 3" key="1">
    <citation type="submission" date="2009-01" db="EMBL/GenBank/DDBJ databases">
        <authorList>
            <person name="Fulton L."/>
            <person name="Clifton S."/>
            <person name="Chinwalla A.T."/>
            <person name="Mitreva M."/>
            <person name="Sodergren E."/>
            <person name="Weinstock G."/>
            <person name="Clifton S."/>
            <person name="Dooling D.J."/>
            <person name="Fulton B."/>
            <person name="Minx P."/>
            <person name="Pepin K.H."/>
            <person name="Johnson M."/>
            <person name="Bhonagiri V."/>
            <person name="Nash W.E."/>
            <person name="Mardis E.R."/>
            <person name="Wilson R.K."/>
        </authorList>
    </citation>
    <scope>NUCLEOTIDE SEQUENCE [LARGE SCALE GENOMIC DNA]</scope>
    <source>
        <strain evidence="2 3">NRL30031/H210</strain>
    </source>
</reference>
<keyword evidence="3" id="KW-1185">Reference proteome</keyword>
<keyword evidence="1" id="KW-0472">Membrane</keyword>
<keyword evidence="1" id="KW-1133">Transmembrane helix</keyword>
<keyword evidence="1" id="KW-0812">Transmembrane</keyword>
<evidence type="ECO:0000313" key="3">
    <source>
        <dbReference type="Proteomes" id="UP000004457"/>
    </source>
</evidence>
<dbReference type="AlphaFoldDB" id="C0EPK3"/>
<evidence type="ECO:0008006" key="4">
    <source>
        <dbReference type="Google" id="ProtNLM"/>
    </source>
</evidence>
<gene>
    <name evidence="2" type="ORF">NEIFLAOT_01893</name>
</gene>
<comment type="caution">
    <text evidence="2">The sequence shown here is derived from an EMBL/GenBank/DDBJ whole genome shotgun (WGS) entry which is preliminary data.</text>
</comment>
<name>C0EPK3_NEIFL</name>
<sequence length="260" mass="28890">MGAGKFRHIFRRHPPLFRLEDKMLFRKTTAAVLAAALMLNGCTVMMWGVNSPFSETTARKHVDKDQIRAFGVVAEDNAQLEKGSLVMMGGKYWFVVNPEDSAKLTGILKAGLDKPFQIVEDTPSYARHQALPVKLEAPGSQNFSTGGLCLRYDTDRPADIAKLKQLEFKAVKLDNRTIYTRCVSAKGKYYATPQKLNADYHFEQSVPVDIYYTVTEKYTDKSKLFENIAYTPTTLILDAVGAVLALPIAALIAVSNSSDK</sequence>
<evidence type="ECO:0000313" key="2">
    <source>
        <dbReference type="EMBL" id="EEG33037.1"/>
    </source>
</evidence>
<protein>
    <recommendedName>
        <fullName evidence="4">Thiosulfate sulfur transferase</fullName>
    </recommendedName>
</protein>
<dbReference type="EMBL" id="ACEN01000090">
    <property type="protein sequence ID" value="EEG33037.1"/>
    <property type="molecule type" value="Genomic_DNA"/>
</dbReference>
<evidence type="ECO:0000256" key="1">
    <source>
        <dbReference type="SAM" id="Phobius"/>
    </source>
</evidence>
<feature type="transmembrane region" description="Helical" evidence="1">
    <location>
        <begin position="235"/>
        <end position="254"/>
    </location>
</feature>